<organism evidence="1 2">
    <name type="scientific">Pelagibacterium nitratireducens</name>
    <dbReference type="NCBI Taxonomy" id="1046114"/>
    <lineage>
        <taxon>Bacteria</taxon>
        <taxon>Pseudomonadati</taxon>
        <taxon>Pseudomonadota</taxon>
        <taxon>Alphaproteobacteria</taxon>
        <taxon>Hyphomicrobiales</taxon>
        <taxon>Devosiaceae</taxon>
        <taxon>Pelagibacterium</taxon>
    </lineage>
</organism>
<dbReference type="InterPro" id="IPR009734">
    <property type="entry name" value="Myoviridae_GpU"/>
</dbReference>
<dbReference type="Proteomes" id="UP001369958">
    <property type="component" value="Chromosome"/>
</dbReference>
<keyword evidence="2" id="KW-1185">Reference proteome</keyword>
<evidence type="ECO:0000313" key="1">
    <source>
        <dbReference type="EMBL" id="WWT31378.1"/>
    </source>
</evidence>
<name>A0ABZ2HXT4_9HYPH</name>
<reference evidence="1 2" key="1">
    <citation type="submission" date="2024-02" db="EMBL/GenBank/DDBJ databases">
        <title>Complete genome sequence of Pelagibacterium nitratireducens ZH15.</title>
        <authorList>
            <person name="Zhao L.H."/>
        </authorList>
    </citation>
    <scope>NUCLEOTIDE SEQUENCE [LARGE SCALE GENOMIC DNA]</scope>
    <source>
        <strain evidence="1 2">ZH15</strain>
    </source>
</reference>
<proteinExistence type="predicted"/>
<sequence>MLYQIGPITLDTMPFNADTMRRASGAAVAEKGVMGARPPLEFMGKGEDRITLSGRLLPTRIGGLTELETVRGLMEAGTRVPVMRGDGKMFGWHAIVRIEEDHANLDRFGVGFTLAYTIELLRDGAEPSLGGATGIFDMMLGLFEAL</sequence>
<dbReference type="EMBL" id="CP146275">
    <property type="protein sequence ID" value="WWT31378.1"/>
    <property type="molecule type" value="Genomic_DNA"/>
</dbReference>
<gene>
    <name evidence="1" type="ORF">V6617_10055</name>
</gene>
<dbReference type="RefSeq" id="WP_338606848.1">
    <property type="nucleotide sequence ID" value="NZ_CP146275.1"/>
</dbReference>
<accession>A0ABZ2HXT4</accession>
<protein>
    <submittedName>
        <fullName evidence="1">Phage tail protein</fullName>
    </submittedName>
</protein>
<evidence type="ECO:0000313" key="2">
    <source>
        <dbReference type="Proteomes" id="UP001369958"/>
    </source>
</evidence>
<dbReference type="Pfam" id="PF06995">
    <property type="entry name" value="Phage_P2_GpU"/>
    <property type="match status" value="1"/>
</dbReference>